<dbReference type="Proteomes" id="UP001165065">
    <property type="component" value="Unassembled WGS sequence"/>
</dbReference>
<keyword evidence="2" id="KW-1133">Transmembrane helix</keyword>
<keyword evidence="2" id="KW-0812">Transmembrane</keyword>
<name>A0A9W7LFJ5_9STRA</name>
<gene>
    <name evidence="3" type="ORF">TrCOL_g466</name>
</gene>
<protein>
    <recommendedName>
        <fullName evidence="5">NnrU domain-containing protein</fullName>
    </recommendedName>
</protein>
<evidence type="ECO:0008006" key="5">
    <source>
        <dbReference type="Google" id="ProtNLM"/>
    </source>
</evidence>
<dbReference type="EMBL" id="BRYA01000410">
    <property type="protein sequence ID" value="GMI48609.1"/>
    <property type="molecule type" value="Genomic_DNA"/>
</dbReference>
<proteinExistence type="predicted"/>
<evidence type="ECO:0000256" key="2">
    <source>
        <dbReference type="SAM" id="Phobius"/>
    </source>
</evidence>
<evidence type="ECO:0000313" key="3">
    <source>
        <dbReference type="EMBL" id="GMI48609.1"/>
    </source>
</evidence>
<evidence type="ECO:0000313" key="4">
    <source>
        <dbReference type="Proteomes" id="UP001165065"/>
    </source>
</evidence>
<feature type="transmembrane region" description="Helical" evidence="2">
    <location>
        <begin position="165"/>
        <end position="198"/>
    </location>
</feature>
<accession>A0A9W7LFJ5</accession>
<feature type="transmembrane region" description="Helical" evidence="2">
    <location>
        <begin position="44"/>
        <end position="64"/>
    </location>
</feature>
<dbReference type="AlphaFoldDB" id="A0A9W7LFJ5"/>
<feature type="region of interest" description="Disordered" evidence="1">
    <location>
        <begin position="113"/>
        <end position="133"/>
    </location>
</feature>
<comment type="caution">
    <text evidence="3">The sequence shown here is derived from an EMBL/GenBank/DDBJ whole genome shotgun (WGS) entry which is preliminary data.</text>
</comment>
<evidence type="ECO:0000256" key="1">
    <source>
        <dbReference type="SAM" id="MobiDB-lite"/>
    </source>
</evidence>
<keyword evidence="4" id="KW-1185">Reference proteome</keyword>
<organism evidence="3 4">
    <name type="scientific">Triparma columacea</name>
    <dbReference type="NCBI Taxonomy" id="722753"/>
    <lineage>
        <taxon>Eukaryota</taxon>
        <taxon>Sar</taxon>
        <taxon>Stramenopiles</taxon>
        <taxon>Ochrophyta</taxon>
        <taxon>Bolidophyceae</taxon>
        <taxon>Parmales</taxon>
        <taxon>Triparmaceae</taxon>
        <taxon>Triparma</taxon>
    </lineage>
</organism>
<dbReference type="OrthoDB" id="41527at2759"/>
<feature type="compositionally biased region" description="Pro residues" evidence="1">
    <location>
        <begin position="113"/>
        <end position="131"/>
    </location>
</feature>
<feature type="transmembrane region" description="Helical" evidence="2">
    <location>
        <begin position="76"/>
        <end position="99"/>
    </location>
</feature>
<sequence length="272" mass="28978">MSSIPIPLIRYAVGGWTFFIVENTVLSHNRTYLISQLFSGDESLYHACYGTLSTVAMGLTFYGYRQIRGKGPFTRVGGGRLGLAFGLQALGLMGLSQLAPKLQIPYYKASSPPPISSPSPSPGPSPVPTPSPSSTVWQVRCPFDFKTPDHDSVHGVGRVSRHSTLWSFAFFSLGSAFATPAVPTALCFAMPVAVAAIGGEHQDYRYRRGMGGVLPEDVDRRTSNVPFLAMVTGRQGGIGEAFGGLFEEFKGLNAAAAAGVAVGMALRRGRGR</sequence>
<reference evidence="4" key="1">
    <citation type="journal article" date="2023" name="Commun. Biol.">
        <title>Genome analysis of Parmales, the sister group of diatoms, reveals the evolutionary specialization of diatoms from phago-mixotrophs to photoautotrophs.</title>
        <authorList>
            <person name="Ban H."/>
            <person name="Sato S."/>
            <person name="Yoshikawa S."/>
            <person name="Yamada K."/>
            <person name="Nakamura Y."/>
            <person name="Ichinomiya M."/>
            <person name="Sato N."/>
            <person name="Blanc-Mathieu R."/>
            <person name="Endo H."/>
            <person name="Kuwata A."/>
            <person name="Ogata H."/>
        </authorList>
    </citation>
    <scope>NUCLEOTIDE SEQUENCE [LARGE SCALE GENOMIC DNA]</scope>
</reference>
<keyword evidence="2" id="KW-0472">Membrane</keyword>